<name>A0ABP0WA27_9BRYO</name>
<keyword evidence="3" id="KW-1185">Reference proteome</keyword>
<proteinExistence type="predicted"/>
<gene>
    <name evidence="2" type="ORF">CSSPJE1EN1_LOCUS7678</name>
</gene>
<protein>
    <recommendedName>
        <fullName evidence="1">CWZF3/5/7 THD domain-containing protein</fullName>
    </recommendedName>
</protein>
<dbReference type="InterPro" id="IPR056406">
    <property type="entry name" value="THD_CWZF3/5/7"/>
</dbReference>
<evidence type="ECO:0000259" key="1">
    <source>
        <dbReference type="Pfam" id="PF24756"/>
    </source>
</evidence>
<reference evidence="2" key="1">
    <citation type="submission" date="2024-02" db="EMBL/GenBank/DDBJ databases">
        <authorList>
            <consortium name="ELIXIR-Norway"/>
            <consortium name="Elixir Norway"/>
        </authorList>
    </citation>
    <scope>NUCLEOTIDE SEQUENCE</scope>
</reference>
<feature type="domain" description="CWZF3/5/7 THD" evidence="1">
    <location>
        <begin position="19"/>
        <end position="81"/>
    </location>
</feature>
<evidence type="ECO:0000313" key="2">
    <source>
        <dbReference type="EMBL" id="CAK9262200.1"/>
    </source>
</evidence>
<dbReference type="Proteomes" id="UP001497444">
    <property type="component" value="Chromosome 14"/>
</dbReference>
<sequence>MLSLVGMTSLTSCGLNVQNEPGLEVESTNLYLEAALKLLQAAALVENDNTDINCAGETQLMVVYNNTATLCKQAHQEESKKIQEVPKEKEAAVTNLKVLIVTLLVHI</sequence>
<organism evidence="2 3">
    <name type="scientific">Sphagnum jensenii</name>
    <dbReference type="NCBI Taxonomy" id="128206"/>
    <lineage>
        <taxon>Eukaryota</taxon>
        <taxon>Viridiplantae</taxon>
        <taxon>Streptophyta</taxon>
        <taxon>Embryophyta</taxon>
        <taxon>Bryophyta</taxon>
        <taxon>Sphagnophytina</taxon>
        <taxon>Sphagnopsida</taxon>
        <taxon>Sphagnales</taxon>
        <taxon>Sphagnaceae</taxon>
        <taxon>Sphagnum</taxon>
    </lineage>
</organism>
<dbReference type="PANTHER" id="PTHR46524:SF7">
    <property type="entry name" value="CW-TYPE ZINC FINGER"/>
    <property type="match status" value="1"/>
</dbReference>
<dbReference type="EMBL" id="OZ020109">
    <property type="protein sequence ID" value="CAK9262200.1"/>
    <property type="molecule type" value="Genomic_DNA"/>
</dbReference>
<dbReference type="InterPro" id="IPR055300">
    <property type="entry name" value="CWZF3/5/7"/>
</dbReference>
<dbReference type="Pfam" id="PF24756">
    <property type="entry name" value="THD_CWZF3-5-7"/>
    <property type="match status" value="1"/>
</dbReference>
<accession>A0ABP0WA27</accession>
<dbReference type="PANTHER" id="PTHR46524">
    <property type="entry name" value="CW-TYPE ZINC FINGER"/>
    <property type="match status" value="1"/>
</dbReference>
<evidence type="ECO:0000313" key="3">
    <source>
        <dbReference type="Proteomes" id="UP001497444"/>
    </source>
</evidence>